<protein>
    <submittedName>
        <fullName evidence="1">Uncharacterized protein</fullName>
    </submittedName>
</protein>
<dbReference type="KEGG" id="ccp:CHC_T00002140001"/>
<dbReference type="RefSeq" id="XP_005713404.1">
    <property type="nucleotide sequence ID" value="XM_005713347.1"/>
</dbReference>
<name>R7Q897_CHOCR</name>
<proteinExistence type="predicted"/>
<sequence>MPFLPSTHSKRPLPSHPCVQPHPHYYTCHCSHYVFHSFPGNHPQFLSLLFHQRAITKLVIQLHAETKNRW</sequence>
<keyword evidence="2" id="KW-1185">Reference proteome</keyword>
<accession>R7Q897</accession>
<dbReference type="Proteomes" id="UP000012073">
    <property type="component" value="Unassembled WGS sequence"/>
</dbReference>
<dbReference type="AlphaFoldDB" id="R7Q897"/>
<evidence type="ECO:0000313" key="1">
    <source>
        <dbReference type="EMBL" id="CDF33601.1"/>
    </source>
</evidence>
<dbReference type="EMBL" id="HG001651">
    <property type="protein sequence ID" value="CDF33601.1"/>
    <property type="molecule type" value="Genomic_DNA"/>
</dbReference>
<evidence type="ECO:0000313" key="2">
    <source>
        <dbReference type="Proteomes" id="UP000012073"/>
    </source>
</evidence>
<organism evidence="1 2">
    <name type="scientific">Chondrus crispus</name>
    <name type="common">Carrageen Irish moss</name>
    <name type="synonym">Polymorpha crispa</name>
    <dbReference type="NCBI Taxonomy" id="2769"/>
    <lineage>
        <taxon>Eukaryota</taxon>
        <taxon>Rhodophyta</taxon>
        <taxon>Florideophyceae</taxon>
        <taxon>Rhodymeniophycidae</taxon>
        <taxon>Gigartinales</taxon>
        <taxon>Gigartinaceae</taxon>
        <taxon>Chondrus</taxon>
    </lineage>
</organism>
<dbReference type="GeneID" id="17321121"/>
<reference evidence="2" key="1">
    <citation type="journal article" date="2013" name="Proc. Natl. Acad. Sci. U.S.A.">
        <title>Genome structure and metabolic features in the red seaweed Chondrus crispus shed light on evolution of the Archaeplastida.</title>
        <authorList>
            <person name="Collen J."/>
            <person name="Porcel B."/>
            <person name="Carre W."/>
            <person name="Ball S.G."/>
            <person name="Chaparro C."/>
            <person name="Tonon T."/>
            <person name="Barbeyron T."/>
            <person name="Michel G."/>
            <person name="Noel B."/>
            <person name="Valentin K."/>
            <person name="Elias M."/>
            <person name="Artiguenave F."/>
            <person name="Arun A."/>
            <person name="Aury J.M."/>
            <person name="Barbosa-Neto J.F."/>
            <person name="Bothwell J.H."/>
            <person name="Bouget F.Y."/>
            <person name="Brillet L."/>
            <person name="Cabello-Hurtado F."/>
            <person name="Capella-Gutierrez S."/>
            <person name="Charrier B."/>
            <person name="Cladiere L."/>
            <person name="Cock J.M."/>
            <person name="Coelho S.M."/>
            <person name="Colleoni C."/>
            <person name="Czjzek M."/>
            <person name="Da Silva C."/>
            <person name="Delage L."/>
            <person name="Denoeud F."/>
            <person name="Deschamps P."/>
            <person name="Dittami S.M."/>
            <person name="Gabaldon T."/>
            <person name="Gachon C.M."/>
            <person name="Groisillier A."/>
            <person name="Herve C."/>
            <person name="Jabbari K."/>
            <person name="Katinka M."/>
            <person name="Kloareg B."/>
            <person name="Kowalczyk N."/>
            <person name="Labadie K."/>
            <person name="Leblanc C."/>
            <person name="Lopez P.J."/>
            <person name="McLachlan D.H."/>
            <person name="Meslet-Cladiere L."/>
            <person name="Moustafa A."/>
            <person name="Nehr Z."/>
            <person name="Nyvall Collen P."/>
            <person name="Panaud O."/>
            <person name="Partensky F."/>
            <person name="Poulain J."/>
            <person name="Rensing S.A."/>
            <person name="Rousvoal S."/>
            <person name="Samson G."/>
            <person name="Symeonidi A."/>
            <person name="Weissenbach J."/>
            <person name="Zambounis A."/>
            <person name="Wincker P."/>
            <person name="Boyen C."/>
        </authorList>
    </citation>
    <scope>NUCLEOTIDE SEQUENCE [LARGE SCALE GENOMIC DNA]</scope>
    <source>
        <strain evidence="2">cv. Stackhouse</strain>
    </source>
</reference>
<dbReference type="Gramene" id="CDF33601">
    <property type="protein sequence ID" value="CDF33601"/>
    <property type="gene ID" value="CHC_T00002140001"/>
</dbReference>
<gene>
    <name evidence="1" type="ORF">CHC_T00002140001</name>
</gene>